<feature type="transmembrane region" description="Helical" evidence="1">
    <location>
        <begin position="340"/>
        <end position="364"/>
    </location>
</feature>
<feature type="transmembrane region" description="Helical" evidence="1">
    <location>
        <begin position="198"/>
        <end position="217"/>
    </location>
</feature>
<keyword evidence="3" id="KW-1185">Reference proteome</keyword>
<dbReference type="SUPFAM" id="SSF82714">
    <property type="entry name" value="Multidrug efflux transporter AcrB TolC docking domain, DN and DC subdomains"/>
    <property type="match status" value="1"/>
</dbReference>
<dbReference type="PANTHER" id="PTHR32063:SF24">
    <property type="entry name" value="CATION EFFLUX SYSTEM (ACRB_ACRD_ACRF FAMILY)"/>
    <property type="match status" value="1"/>
</dbReference>
<dbReference type="Gene3D" id="3.30.2090.10">
    <property type="entry name" value="Multidrug efflux transporter AcrB TolC docking domain, DN and DC subdomains"/>
    <property type="match status" value="1"/>
</dbReference>
<dbReference type="Gene3D" id="3.30.70.1320">
    <property type="entry name" value="Multidrug efflux transporter AcrB pore domain like"/>
    <property type="match status" value="1"/>
</dbReference>
<dbReference type="KEGG" id="zpr:ZPR_1928"/>
<feature type="transmembrane region" description="Helical" evidence="1">
    <location>
        <begin position="310"/>
        <end position="328"/>
    </location>
</feature>
<evidence type="ECO:0000313" key="3">
    <source>
        <dbReference type="Proteomes" id="UP000001654"/>
    </source>
</evidence>
<dbReference type="InterPro" id="IPR001036">
    <property type="entry name" value="Acrflvin-R"/>
</dbReference>
<sequence length="365" mass="40328">MLETEPGYEDQYDATQLRSIQDWIVKRELSGIDGVVEINTWGGYLKQYEVAINSAKLSALNIKISDILTALQADNSISGGGYIEKNDQVLFIRGDGKIDSLDKIRNTVVSIKGDKPIYIKDIAQVDFGHAPRYGAITGNDEGEKVLGQIMMLKGANSQKVINSVKERVAEIQSNLPEGVKINPFLDRSELISKTTFKITENLVLGFIIVIFVVVLILGDIRSGIIVASVIPLCLLFTLTMMYIFKIDANLMSLGAIDFGIIIDGAVIIVEYCAFEITQRFRKYNQLNKEEIRNLNDQATFVSASKMMGSAIFGQVIILIVFLPILSLTNVEGKMFRPMALAFSFAIIGAIILCLTYVPVAASLFY</sequence>
<protein>
    <submittedName>
        <fullName evidence="2">Transport-related, membrane protein</fullName>
    </submittedName>
</protein>
<feature type="transmembrane region" description="Helical" evidence="1">
    <location>
        <begin position="250"/>
        <end position="274"/>
    </location>
</feature>
<dbReference type="EMBL" id="CP001650">
    <property type="protein sequence ID" value="ADF52253.1"/>
    <property type="molecule type" value="Genomic_DNA"/>
</dbReference>
<name>D5B9V5_ZUNPS</name>
<reference evidence="2 3" key="1">
    <citation type="journal article" date="2010" name="BMC Genomics">
        <title>The complete genome of Zunongwangia profunda SM-A87 reveals its adaptation to the deep-sea environment and ecological role in sedimentary organic nitrogen degradation.</title>
        <authorList>
            <person name="Qin Q.L."/>
            <person name="Zhang X.Y."/>
            <person name="Wang X.M."/>
            <person name="Liu G.M."/>
            <person name="Chen X.L."/>
            <person name="Xie B.B."/>
            <person name="Dang H.Y."/>
            <person name="Zhou B.C."/>
            <person name="Yu J."/>
            <person name="Zhang Y.Z."/>
        </authorList>
    </citation>
    <scope>NUCLEOTIDE SEQUENCE [LARGE SCALE GENOMIC DNA]</scope>
    <source>
        <strain evidence="3">DSM 18752 / CCTCC AB 206139 / SM-A87</strain>
    </source>
</reference>
<dbReference type="SUPFAM" id="SSF82866">
    <property type="entry name" value="Multidrug efflux transporter AcrB transmembrane domain"/>
    <property type="match status" value="1"/>
</dbReference>
<dbReference type="Proteomes" id="UP000001654">
    <property type="component" value="Chromosome"/>
</dbReference>
<dbReference type="HOGENOM" id="CLU_758525_0_0_10"/>
<dbReference type="STRING" id="655815.ZPR_1928"/>
<feature type="transmembrane region" description="Helical" evidence="1">
    <location>
        <begin position="224"/>
        <end position="244"/>
    </location>
</feature>
<keyword evidence="1" id="KW-0472">Membrane</keyword>
<evidence type="ECO:0000256" key="1">
    <source>
        <dbReference type="SAM" id="Phobius"/>
    </source>
</evidence>
<dbReference type="eggNOG" id="COG3696">
    <property type="taxonomic scope" value="Bacteria"/>
</dbReference>
<dbReference type="Pfam" id="PF00873">
    <property type="entry name" value="ACR_tran"/>
    <property type="match status" value="1"/>
</dbReference>
<dbReference type="Gene3D" id="1.20.1640.10">
    <property type="entry name" value="Multidrug efflux transporter AcrB transmembrane domain"/>
    <property type="match status" value="1"/>
</dbReference>
<evidence type="ECO:0000313" key="2">
    <source>
        <dbReference type="EMBL" id="ADF52253.1"/>
    </source>
</evidence>
<dbReference type="SUPFAM" id="SSF82693">
    <property type="entry name" value="Multidrug efflux transporter AcrB pore domain, PN1, PN2, PC1 and PC2 subdomains"/>
    <property type="match status" value="1"/>
</dbReference>
<dbReference type="PANTHER" id="PTHR32063">
    <property type="match status" value="1"/>
</dbReference>
<dbReference type="AlphaFoldDB" id="D5B9V5"/>
<dbReference type="GO" id="GO:0042910">
    <property type="term" value="F:xenobiotic transmembrane transporter activity"/>
    <property type="evidence" value="ECO:0007669"/>
    <property type="project" value="TreeGrafter"/>
</dbReference>
<keyword evidence="1" id="KW-0812">Transmembrane</keyword>
<gene>
    <name evidence="2" type="ordered locus">ZPR_1928</name>
</gene>
<keyword evidence="1" id="KW-1133">Transmembrane helix</keyword>
<dbReference type="InterPro" id="IPR027463">
    <property type="entry name" value="AcrB_DN_DC_subdom"/>
</dbReference>
<dbReference type="GO" id="GO:0005886">
    <property type="term" value="C:plasma membrane"/>
    <property type="evidence" value="ECO:0007669"/>
    <property type="project" value="TreeGrafter"/>
</dbReference>
<proteinExistence type="predicted"/>
<accession>D5B9V5</accession>
<organism evidence="2 3">
    <name type="scientific">Zunongwangia profunda (strain DSM 18752 / CCTCC AB 206139 / SM-A87)</name>
    <name type="common">Wangia profunda</name>
    <dbReference type="NCBI Taxonomy" id="655815"/>
    <lineage>
        <taxon>Bacteria</taxon>
        <taxon>Pseudomonadati</taxon>
        <taxon>Bacteroidota</taxon>
        <taxon>Flavobacteriia</taxon>
        <taxon>Flavobacteriales</taxon>
        <taxon>Flavobacteriaceae</taxon>
        <taxon>Zunongwangia</taxon>
    </lineage>
</organism>